<accession>A0A1C5G798</accession>
<dbReference type="GeneID" id="95801640"/>
<keyword evidence="3" id="KW-1185">Reference proteome</keyword>
<dbReference type="Pfam" id="PF24693">
    <property type="entry name" value="DUF7660"/>
    <property type="match status" value="1"/>
</dbReference>
<protein>
    <recommendedName>
        <fullName evidence="1">DUF7660 domain-containing protein</fullName>
    </recommendedName>
</protein>
<name>A0A1C5G798_MICEH</name>
<dbReference type="Proteomes" id="UP000198251">
    <property type="component" value="Chromosome I"/>
</dbReference>
<dbReference type="InterPro" id="IPR056077">
    <property type="entry name" value="DUF7660"/>
</dbReference>
<dbReference type="RefSeq" id="WP_088999583.1">
    <property type="nucleotide sequence ID" value="NZ_LT607733.1"/>
</dbReference>
<feature type="domain" description="DUF7660" evidence="1">
    <location>
        <begin position="11"/>
        <end position="83"/>
    </location>
</feature>
<reference evidence="2 3" key="1">
    <citation type="submission" date="2016-06" db="EMBL/GenBank/DDBJ databases">
        <authorList>
            <person name="Kjaerup R.B."/>
            <person name="Dalgaard T.S."/>
            <person name="Juul-Madsen H.R."/>
        </authorList>
    </citation>
    <scope>NUCLEOTIDE SEQUENCE [LARGE SCALE GENOMIC DNA]</scope>
    <source>
        <strain evidence="2 3">DSM 43913</strain>
    </source>
</reference>
<dbReference type="AlphaFoldDB" id="A0A1C5G798"/>
<evidence type="ECO:0000313" key="2">
    <source>
        <dbReference type="EMBL" id="SCG15568.1"/>
    </source>
</evidence>
<evidence type="ECO:0000259" key="1">
    <source>
        <dbReference type="Pfam" id="PF24693"/>
    </source>
</evidence>
<organism evidence="2 3">
    <name type="scientific">Micromonospora echinofusca</name>
    <dbReference type="NCBI Taxonomy" id="47858"/>
    <lineage>
        <taxon>Bacteria</taxon>
        <taxon>Bacillati</taxon>
        <taxon>Actinomycetota</taxon>
        <taxon>Actinomycetes</taxon>
        <taxon>Micromonosporales</taxon>
        <taxon>Micromonosporaceae</taxon>
        <taxon>Micromonospora</taxon>
    </lineage>
</organism>
<dbReference type="EMBL" id="LT607733">
    <property type="protein sequence ID" value="SCG15568.1"/>
    <property type="molecule type" value="Genomic_DNA"/>
</dbReference>
<proteinExistence type="predicted"/>
<evidence type="ECO:0000313" key="3">
    <source>
        <dbReference type="Proteomes" id="UP000198251"/>
    </source>
</evidence>
<sequence length="83" mass="9390">MDLNDTGAVKNREDLAAYVRALAEESATPPDYWENVDLPRYLEAMSSWIGSMDGWARNQGRELPEQPTWSLVADILRAACVYE</sequence>
<gene>
    <name evidence="2" type="ORF">GA0070610_1803</name>
</gene>